<proteinExistence type="inferred from homology"/>
<evidence type="ECO:0000256" key="1">
    <source>
        <dbReference type="ARBA" id="ARBA00004821"/>
    </source>
</evidence>
<evidence type="ECO:0000313" key="9">
    <source>
        <dbReference type="Proteomes" id="UP001254165"/>
    </source>
</evidence>
<dbReference type="Pfam" id="PF21948">
    <property type="entry name" value="LplA-B_cat"/>
    <property type="match status" value="1"/>
</dbReference>
<dbReference type="EC" id="2.3.1.181" evidence="5 6"/>
<dbReference type="PANTHER" id="PTHR10993:SF7">
    <property type="entry name" value="LIPOYLTRANSFERASE 2, MITOCHONDRIAL-RELATED"/>
    <property type="match status" value="1"/>
</dbReference>
<dbReference type="NCBIfam" id="TIGR00214">
    <property type="entry name" value="lipB"/>
    <property type="match status" value="1"/>
</dbReference>
<evidence type="ECO:0000259" key="7">
    <source>
        <dbReference type="PROSITE" id="PS51733"/>
    </source>
</evidence>
<sequence>MNRQLPLEVYWLGRVDYDLAWTLQNQIADEIRRGLRPATLLLLEHSHVFTIGRRGSRAHILWDDVECTRRQVILRDVDRGGDVTYHGPGQLVGYPILPLAQTGWEGDRLPQTDFIGYLRRLEDTLIALLDTYGVNAFRREGLTGVWVNLSLPGGSSLPAKIASIGVKVDRFGISRHGFALNITPNMEYWNGIIPCGLEGVRMTSLAELIAPPPTMIEAAAAIGPIFARIFNFEPSLLIDGQPLLQSLTVIHGS</sequence>
<protein>
    <recommendedName>
        <fullName evidence="5 6">Octanoyltransferase</fullName>
        <ecNumber evidence="5 6">2.3.1.181</ecNumber>
    </recommendedName>
    <alternativeName>
        <fullName evidence="5">Lipoate-protein ligase B</fullName>
    </alternativeName>
    <alternativeName>
        <fullName evidence="5">Lipoyl/octanoyl transferase</fullName>
    </alternativeName>
    <alternativeName>
        <fullName evidence="5">Octanoyl-[acyl-carrier-protein]-protein N-octanoyltransferase</fullName>
    </alternativeName>
</protein>
<dbReference type="Proteomes" id="UP001254165">
    <property type="component" value="Unassembled WGS sequence"/>
</dbReference>
<dbReference type="RefSeq" id="WP_315623981.1">
    <property type="nucleotide sequence ID" value="NZ_JAUHMF010000001.1"/>
</dbReference>
<dbReference type="InterPro" id="IPR045864">
    <property type="entry name" value="aa-tRNA-synth_II/BPL/LPL"/>
</dbReference>
<dbReference type="PROSITE" id="PS01313">
    <property type="entry name" value="LIPB"/>
    <property type="match status" value="1"/>
</dbReference>
<dbReference type="EMBL" id="JAUHMF010000001">
    <property type="protein sequence ID" value="MDT8897328.1"/>
    <property type="molecule type" value="Genomic_DNA"/>
</dbReference>
<dbReference type="SUPFAM" id="SSF55681">
    <property type="entry name" value="Class II aaRS and biotin synthetases"/>
    <property type="match status" value="1"/>
</dbReference>
<comment type="miscellaneous">
    <text evidence="5">In the reaction, the free carboxyl group of octanoic acid is attached via an amide linkage to the epsilon-amino group of a specific lysine residue of lipoyl domains of lipoate-dependent enzymes.</text>
</comment>
<comment type="function">
    <text evidence="4 5 6">Catalyzes the transfer of endogenously produced octanoic acid from octanoyl-acyl-carrier-protein onto the lipoyl domains of lipoate-dependent enzymes. Lipoyl-ACP can also act as a substrate although octanoyl-ACP is likely to be the physiological substrate.</text>
</comment>
<dbReference type="PANTHER" id="PTHR10993">
    <property type="entry name" value="OCTANOYLTRANSFERASE"/>
    <property type="match status" value="1"/>
</dbReference>
<reference evidence="8 9" key="1">
    <citation type="submission" date="2023-07" db="EMBL/GenBank/DDBJ databases">
        <title>Novel species of Thermanaerothrix with wide hydrolytic capabilities.</title>
        <authorList>
            <person name="Zayulina K.S."/>
            <person name="Podosokorskaya O.A."/>
            <person name="Elcheninov A.G."/>
        </authorList>
    </citation>
    <scope>NUCLEOTIDE SEQUENCE [LARGE SCALE GENOMIC DNA]</scope>
    <source>
        <strain evidence="8 9">4228-RoL</strain>
    </source>
</reference>
<dbReference type="CDD" id="cd16444">
    <property type="entry name" value="LipB"/>
    <property type="match status" value="1"/>
</dbReference>
<comment type="caution">
    <text evidence="8">The sequence shown here is derived from an EMBL/GenBank/DDBJ whole genome shotgun (WGS) entry which is preliminary data.</text>
</comment>
<dbReference type="PIRSF" id="PIRSF016262">
    <property type="entry name" value="LPLase"/>
    <property type="match status" value="1"/>
</dbReference>
<dbReference type="InterPro" id="IPR020605">
    <property type="entry name" value="Octanoyltransferase_CS"/>
</dbReference>
<feature type="site" description="Lowers pKa of active site Cys" evidence="5">
    <location>
        <position position="160"/>
    </location>
</feature>
<dbReference type="Gene3D" id="3.30.930.10">
    <property type="entry name" value="Bira Bifunctional Protein, Domain 2"/>
    <property type="match status" value="1"/>
</dbReference>
<accession>A0ABU3NKE6</accession>
<evidence type="ECO:0000313" key="8">
    <source>
        <dbReference type="EMBL" id="MDT8897328.1"/>
    </source>
</evidence>
<feature type="binding site" evidence="5">
    <location>
        <begin position="163"/>
        <end position="165"/>
    </location>
    <ligand>
        <name>substrate</name>
    </ligand>
</feature>
<dbReference type="InterPro" id="IPR004143">
    <property type="entry name" value="BPL_LPL_catalytic"/>
</dbReference>
<comment type="similarity">
    <text evidence="5 6">Belongs to the LipB family.</text>
</comment>
<name>A0ABU3NKE6_9CHLR</name>
<feature type="binding site" evidence="5">
    <location>
        <begin position="79"/>
        <end position="86"/>
    </location>
    <ligand>
        <name>substrate</name>
    </ligand>
</feature>
<comment type="pathway">
    <text evidence="1 5 6">Protein modification; protein lipoylation via endogenous pathway; protein N(6)-(lipoyl)lysine from octanoyl-[acyl-carrier-protein]: step 1/2.</text>
</comment>
<dbReference type="PROSITE" id="PS51733">
    <property type="entry name" value="BPL_LPL_CATALYTIC"/>
    <property type="match status" value="1"/>
</dbReference>
<evidence type="ECO:0000256" key="2">
    <source>
        <dbReference type="ARBA" id="ARBA00022679"/>
    </source>
</evidence>
<evidence type="ECO:0000256" key="5">
    <source>
        <dbReference type="HAMAP-Rule" id="MF_00013"/>
    </source>
</evidence>
<gene>
    <name evidence="5 8" type="primary">lipB</name>
    <name evidence="8" type="ORF">QYE77_03545</name>
</gene>
<organism evidence="8 9">
    <name type="scientific">Thermanaerothrix solaris</name>
    <dbReference type="NCBI Taxonomy" id="3058434"/>
    <lineage>
        <taxon>Bacteria</taxon>
        <taxon>Bacillati</taxon>
        <taxon>Chloroflexota</taxon>
        <taxon>Anaerolineae</taxon>
        <taxon>Anaerolineales</taxon>
        <taxon>Anaerolineaceae</taxon>
        <taxon>Thermanaerothrix</taxon>
    </lineage>
</organism>
<keyword evidence="3 5" id="KW-0012">Acyltransferase</keyword>
<feature type="binding site" evidence="5">
    <location>
        <begin position="177"/>
        <end position="179"/>
    </location>
    <ligand>
        <name>substrate</name>
    </ligand>
</feature>
<dbReference type="NCBIfam" id="NF010925">
    <property type="entry name" value="PRK14345.1"/>
    <property type="match status" value="1"/>
</dbReference>
<feature type="domain" description="BPL/LPL catalytic" evidence="7">
    <location>
        <begin position="34"/>
        <end position="234"/>
    </location>
</feature>
<feature type="active site" description="Acyl-thioester intermediate" evidence="5">
    <location>
        <position position="195"/>
    </location>
</feature>
<evidence type="ECO:0000256" key="6">
    <source>
        <dbReference type="PIRNR" id="PIRNR016262"/>
    </source>
</evidence>
<dbReference type="InterPro" id="IPR000544">
    <property type="entry name" value="Octanoyltransferase"/>
</dbReference>
<keyword evidence="9" id="KW-1185">Reference proteome</keyword>
<dbReference type="GO" id="GO:0033819">
    <property type="term" value="F:lipoyl(octanoyl) transferase activity"/>
    <property type="evidence" value="ECO:0007669"/>
    <property type="project" value="UniProtKB-EC"/>
</dbReference>
<evidence type="ECO:0000256" key="4">
    <source>
        <dbReference type="ARBA" id="ARBA00024732"/>
    </source>
</evidence>
<keyword evidence="5" id="KW-0963">Cytoplasm</keyword>
<evidence type="ECO:0000256" key="3">
    <source>
        <dbReference type="ARBA" id="ARBA00023315"/>
    </source>
</evidence>
<dbReference type="HAMAP" id="MF_00013">
    <property type="entry name" value="LipB"/>
    <property type="match status" value="1"/>
</dbReference>
<comment type="catalytic activity">
    <reaction evidence="5 6">
        <text>octanoyl-[ACP] + L-lysyl-[protein] = N(6)-octanoyl-L-lysyl-[protein] + holo-[ACP] + H(+)</text>
        <dbReference type="Rhea" id="RHEA:17665"/>
        <dbReference type="Rhea" id="RHEA-COMP:9636"/>
        <dbReference type="Rhea" id="RHEA-COMP:9685"/>
        <dbReference type="Rhea" id="RHEA-COMP:9752"/>
        <dbReference type="Rhea" id="RHEA-COMP:9928"/>
        <dbReference type="ChEBI" id="CHEBI:15378"/>
        <dbReference type="ChEBI" id="CHEBI:29969"/>
        <dbReference type="ChEBI" id="CHEBI:64479"/>
        <dbReference type="ChEBI" id="CHEBI:78463"/>
        <dbReference type="ChEBI" id="CHEBI:78809"/>
        <dbReference type="EC" id="2.3.1.181"/>
    </reaction>
</comment>
<keyword evidence="2 5" id="KW-0808">Transferase</keyword>
<comment type="subcellular location">
    <subcellularLocation>
        <location evidence="5">Cytoplasm</location>
    </subcellularLocation>
</comment>